<comment type="caution">
    <text evidence="8">The sequence shown here is derived from an EMBL/GenBank/DDBJ whole genome shotgun (WGS) entry which is preliminary data.</text>
</comment>
<dbReference type="Proteomes" id="UP000760545">
    <property type="component" value="Unassembled WGS sequence"/>
</dbReference>
<proteinExistence type="inferred from homology"/>
<accession>A0ABX1D6L3</accession>
<evidence type="ECO:0000259" key="7">
    <source>
        <dbReference type="SMART" id="SM00905"/>
    </source>
</evidence>
<dbReference type="GO" id="GO:0004150">
    <property type="term" value="F:dihydroneopterin aldolase activity"/>
    <property type="evidence" value="ECO:0007669"/>
    <property type="project" value="UniProtKB-EC"/>
</dbReference>
<dbReference type="InterPro" id="IPR043133">
    <property type="entry name" value="GTP-CH-I_C/QueF"/>
</dbReference>
<dbReference type="PANTHER" id="PTHR42844">
    <property type="entry name" value="DIHYDRONEOPTERIN ALDOLASE 1-RELATED"/>
    <property type="match status" value="1"/>
</dbReference>
<dbReference type="EC" id="4.1.2.25" evidence="6"/>
<evidence type="ECO:0000256" key="2">
    <source>
        <dbReference type="ARBA" id="ARBA00005013"/>
    </source>
</evidence>
<keyword evidence="9" id="KW-1185">Reference proteome</keyword>
<gene>
    <name evidence="8" type="primary">folB</name>
    <name evidence="8" type="ORF">HC176_00670</name>
</gene>
<comment type="catalytic activity">
    <reaction evidence="1 6">
        <text>7,8-dihydroneopterin = 6-hydroxymethyl-7,8-dihydropterin + glycolaldehyde</text>
        <dbReference type="Rhea" id="RHEA:10540"/>
        <dbReference type="ChEBI" id="CHEBI:17001"/>
        <dbReference type="ChEBI" id="CHEBI:17071"/>
        <dbReference type="ChEBI" id="CHEBI:44841"/>
        <dbReference type="EC" id="4.1.2.25"/>
    </reaction>
</comment>
<feature type="domain" description="Dihydroneopterin aldolase/epimerase" evidence="7">
    <location>
        <begin position="4"/>
        <end position="116"/>
    </location>
</feature>
<organism evidence="8 9">
    <name type="scientific">Tamlana crocina</name>
    <dbReference type="NCBI Taxonomy" id="393006"/>
    <lineage>
        <taxon>Bacteria</taxon>
        <taxon>Pseudomonadati</taxon>
        <taxon>Bacteroidota</taxon>
        <taxon>Flavobacteriia</taxon>
        <taxon>Flavobacteriales</taxon>
        <taxon>Flavobacteriaceae</taxon>
        <taxon>Tamlana</taxon>
    </lineage>
</organism>
<evidence type="ECO:0000256" key="6">
    <source>
        <dbReference type="RuleBase" id="RU362079"/>
    </source>
</evidence>
<protein>
    <recommendedName>
        <fullName evidence="6">7,8-dihydroneopterin aldolase</fullName>
        <ecNumber evidence="6">4.1.2.25</ecNumber>
    </recommendedName>
</protein>
<dbReference type="Gene3D" id="3.30.1130.10">
    <property type="match status" value="1"/>
</dbReference>
<name>A0ABX1D6L3_9FLAO</name>
<evidence type="ECO:0000313" key="9">
    <source>
        <dbReference type="Proteomes" id="UP000760545"/>
    </source>
</evidence>
<reference evidence="8 9" key="1">
    <citation type="submission" date="2020-03" db="EMBL/GenBank/DDBJ databases">
        <title>Tamlana sp. nov, isolated from XXX.</title>
        <authorList>
            <person name="Cao W.R."/>
        </authorList>
    </citation>
    <scope>NUCLEOTIDE SEQUENCE [LARGE SCALE GENOMIC DNA]</scope>
    <source>
        <strain evidence="8 9">HST1-43</strain>
    </source>
</reference>
<dbReference type="SUPFAM" id="SSF55620">
    <property type="entry name" value="Tetrahydrobiopterin biosynthesis enzymes-like"/>
    <property type="match status" value="1"/>
</dbReference>
<evidence type="ECO:0000313" key="8">
    <source>
        <dbReference type="EMBL" id="NJX13997.1"/>
    </source>
</evidence>
<dbReference type="EMBL" id="JAAVJS010000001">
    <property type="protein sequence ID" value="NJX13997.1"/>
    <property type="molecule type" value="Genomic_DNA"/>
</dbReference>
<dbReference type="PANTHER" id="PTHR42844:SF1">
    <property type="entry name" value="DIHYDRONEOPTERIN ALDOLASE 1-RELATED"/>
    <property type="match status" value="1"/>
</dbReference>
<keyword evidence="4 6" id="KW-0289">Folate biosynthesis</keyword>
<evidence type="ECO:0000256" key="5">
    <source>
        <dbReference type="ARBA" id="ARBA00023239"/>
    </source>
</evidence>
<evidence type="ECO:0000256" key="1">
    <source>
        <dbReference type="ARBA" id="ARBA00001353"/>
    </source>
</evidence>
<dbReference type="Pfam" id="PF02152">
    <property type="entry name" value="FolB"/>
    <property type="match status" value="1"/>
</dbReference>
<dbReference type="SMART" id="SM00905">
    <property type="entry name" value="FolB"/>
    <property type="match status" value="1"/>
</dbReference>
<evidence type="ECO:0000256" key="3">
    <source>
        <dbReference type="ARBA" id="ARBA00005708"/>
    </source>
</evidence>
<comment type="pathway">
    <text evidence="2 6">Cofactor biosynthesis; tetrahydrofolate biosynthesis; 2-amino-4-hydroxy-6-hydroxymethyl-7,8-dihydropteridine diphosphate from 7,8-dihydroneopterin triphosphate: step 3/4.</text>
</comment>
<sequence>MGIIKVENIRIFAYHGCLKEETKIGSDYRVDLEVEANLQTSANTDKLSDTVDYVFLNRVIKEEMSMASHLLETVAKRILTRIFNEDRLVNKATVWVSKLNPPIGGDVERVTIKMTENRKN</sequence>
<evidence type="ECO:0000256" key="4">
    <source>
        <dbReference type="ARBA" id="ARBA00022909"/>
    </source>
</evidence>
<keyword evidence="5 6" id="KW-0456">Lyase</keyword>
<dbReference type="NCBIfam" id="TIGR00525">
    <property type="entry name" value="folB"/>
    <property type="match status" value="1"/>
</dbReference>
<dbReference type="InterPro" id="IPR006156">
    <property type="entry name" value="Dihydroneopterin_aldolase"/>
</dbReference>
<comment type="function">
    <text evidence="6">Catalyzes the conversion of 7,8-dihydroneopterin to 6-hydroxymethyl-7,8-dihydropterin.</text>
</comment>
<dbReference type="InterPro" id="IPR006157">
    <property type="entry name" value="FolB_dom"/>
</dbReference>
<comment type="similarity">
    <text evidence="3 6">Belongs to the DHNA family.</text>
</comment>
<dbReference type="NCBIfam" id="TIGR00526">
    <property type="entry name" value="folB_dom"/>
    <property type="match status" value="1"/>
</dbReference>
<dbReference type="RefSeq" id="WP_167916253.1">
    <property type="nucleotide sequence ID" value="NZ_JAAVJS010000001.1"/>
</dbReference>